<sequence length="206" mass="22400">MAEAFIHGFILSFGLILPLGVQNVFVFNQGALQKRFIHVLPVVLTASLCDTLLITLAVFGVSLVILGSFWIKTILLSVGIVFLLYMGWSTWKSTPENSNNENTAKENFTPLKQIAFSASVSLLNPHAIMDTVGVIGTSSLQYNGSEKIAFALASILVSWIWFTGLAVAGRITGELDKSGRLMMVLNRISALVMWGAAIYIGFTLVK</sequence>
<reference evidence="7 8" key="1">
    <citation type="submission" date="2014-04" db="EMBL/GenBank/DDBJ databases">
        <title>Whole genome shotgun sequence of Geobacillus caldoxylosilyticus NBRC 107762.</title>
        <authorList>
            <person name="Hosoyama A."/>
            <person name="Hosoyama Y."/>
            <person name="Katano-Makiyama Y."/>
            <person name="Tsuchikane K."/>
            <person name="Ohji S."/>
            <person name="Ichikawa N."/>
            <person name="Yamazoe A."/>
            <person name="Fujita N."/>
        </authorList>
    </citation>
    <scope>NUCLEOTIDE SEQUENCE [LARGE SCALE GENOMIC DNA]</scope>
    <source>
        <strain evidence="7 8">NBRC 107762</strain>
    </source>
</reference>
<comment type="caution">
    <text evidence="7">The sequence shown here is derived from an EMBL/GenBank/DDBJ whole genome shotgun (WGS) entry which is preliminary data.</text>
</comment>
<feature type="transmembrane region" description="Helical" evidence="6">
    <location>
        <begin position="6"/>
        <end position="27"/>
    </location>
</feature>
<dbReference type="Pfam" id="PF01810">
    <property type="entry name" value="LysE"/>
    <property type="match status" value="1"/>
</dbReference>
<evidence type="ECO:0000256" key="2">
    <source>
        <dbReference type="ARBA" id="ARBA00022475"/>
    </source>
</evidence>
<evidence type="ECO:0000313" key="8">
    <source>
        <dbReference type="Proteomes" id="UP000023561"/>
    </source>
</evidence>
<dbReference type="Proteomes" id="UP000023561">
    <property type="component" value="Unassembled WGS sequence"/>
</dbReference>
<keyword evidence="4 6" id="KW-1133">Transmembrane helix</keyword>
<keyword evidence="2" id="KW-1003">Cell membrane</keyword>
<dbReference type="OrthoDB" id="5638726at2"/>
<feature type="transmembrane region" description="Helical" evidence="6">
    <location>
        <begin position="188"/>
        <end position="205"/>
    </location>
</feature>
<evidence type="ECO:0000313" key="7">
    <source>
        <dbReference type="EMBL" id="GAJ41684.1"/>
    </source>
</evidence>
<dbReference type="GO" id="GO:0015171">
    <property type="term" value="F:amino acid transmembrane transporter activity"/>
    <property type="evidence" value="ECO:0007669"/>
    <property type="project" value="TreeGrafter"/>
</dbReference>
<feature type="transmembrane region" description="Helical" evidence="6">
    <location>
        <begin position="39"/>
        <end position="63"/>
    </location>
</feature>
<evidence type="ECO:0000256" key="3">
    <source>
        <dbReference type="ARBA" id="ARBA00022692"/>
    </source>
</evidence>
<dbReference type="AlphaFoldDB" id="A0A023DK84"/>
<gene>
    <name evidence="7" type="ORF">GCA01S_087_00060</name>
</gene>
<dbReference type="InterPro" id="IPR001123">
    <property type="entry name" value="LeuE-type"/>
</dbReference>
<dbReference type="GO" id="GO:0005886">
    <property type="term" value="C:plasma membrane"/>
    <property type="evidence" value="ECO:0007669"/>
    <property type="project" value="UniProtKB-SubCell"/>
</dbReference>
<evidence type="ECO:0000256" key="4">
    <source>
        <dbReference type="ARBA" id="ARBA00022989"/>
    </source>
</evidence>
<organism evidence="7 8">
    <name type="scientific">Parageobacillus caldoxylosilyticus NBRC 107762</name>
    <dbReference type="NCBI Taxonomy" id="1220594"/>
    <lineage>
        <taxon>Bacteria</taxon>
        <taxon>Bacillati</taxon>
        <taxon>Bacillota</taxon>
        <taxon>Bacilli</taxon>
        <taxon>Bacillales</taxon>
        <taxon>Anoxybacillaceae</taxon>
        <taxon>Saccharococcus</taxon>
    </lineage>
</organism>
<protein>
    <submittedName>
        <fullName evidence="7">Putative amino acid efflux protein</fullName>
    </submittedName>
</protein>
<name>A0A023DK84_9BACL</name>
<keyword evidence="8" id="KW-1185">Reference proteome</keyword>
<evidence type="ECO:0000256" key="6">
    <source>
        <dbReference type="SAM" id="Phobius"/>
    </source>
</evidence>
<comment type="subcellular location">
    <subcellularLocation>
        <location evidence="1">Cell membrane</location>
        <topology evidence="1">Multi-pass membrane protein</topology>
    </subcellularLocation>
</comment>
<dbReference type="RefSeq" id="WP_042412116.1">
    <property type="nucleotide sequence ID" value="NZ_BAWO01000087.1"/>
</dbReference>
<evidence type="ECO:0000256" key="5">
    <source>
        <dbReference type="ARBA" id="ARBA00023136"/>
    </source>
</evidence>
<dbReference type="PANTHER" id="PTHR30086:SF20">
    <property type="entry name" value="ARGININE EXPORTER PROTEIN ARGO-RELATED"/>
    <property type="match status" value="1"/>
</dbReference>
<keyword evidence="5 6" id="KW-0472">Membrane</keyword>
<keyword evidence="3 6" id="KW-0812">Transmembrane</keyword>
<feature type="transmembrane region" description="Helical" evidence="6">
    <location>
        <begin position="148"/>
        <end position="168"/>
    </location>
</feature>
<accession>A0A023DK84</accession>
<dbReference type="EMBL" id="BAWO01000087">
    <property type="protein sequence ID" value="GAJ41684.1"/>
    <property type="molecule type" value="Genomic_DNA"/>
</dbReference>
<dbReference type="PANTHER" id="PTHR30086">
    <property type="entry name" value="ARGININE EXPORTER PROTEIN ARGO"/>
    <property type="match status" value="1"/>
</dbReference>
<proteinExistence type="predicted"/>
<evidence type="ECO:0000256" key="1">
    <source>
        <dbReference type="ARBA" id="ARBA00004651"/>
    </source>
</evidence>
<feature type="transmembrane region" description="Helical" evidence="6">
    <location>
        <begin position="69"/>
        <end position="88"/>
    </location>
</feature>